<dbReference type="SUPFAM" id="SSF52949">
    <property type="entry name" value="Macro domain-like"/>
    <property type="match status" value="1"/>
</dbReference>
<dbReference type="GO" id="GO:0005654">
    <property type="term" value="C:nucleoplasm"/>
    <property type="evidence" value="ECO:0007669"/>
    <property type="project" value="TreeGrafter"/>
</dbReference>
<keyword evidence="5" id="KW-1185">Reference proteome</keyword>
<dbReference type="PANTHER" id="PTHR11106">
    <property type="entry name" value="GANGLIOSIDE INDUCED DIFFERENTIATION ASSOCIATED PROTEIN 2-RELATED"/>
    <property type="match status" value="1"/>
</dbReference>
<dbReference type="Ensembl" id="ENSSGRT00000080129.1">
    <property type="protein sequence ID" value="ENSSGRP00000075266.1"/>
    <property type="gene ID" value="ENSSGRG00000038181.1"/>
</dbReference>
<dbReference type="Proteomes" id="UP000472262">
    <property type="component" value="Unassembled WGS sequence"/>
</dbReference>
<reference evidence="4" key="1">
    <citation type="submission" date="2025-08" db="UniProtKB">
        <authorList>
            <consortium name="Ensembl"/>
        </authorList>
    </citation>
    <scope>IDENTIFICATION</scope>
</reference>
<keyword evidence="2" id="KW-1133">Transmembrane helix</keyword>
<proteinExistence type="predicted"/>
<dbReference type="GO" id="GO:0140293">
    <property type="term" value="F:ADP-ribosylglutamate hydrolase activity"/>
    <property type="evidence" value="ECO:0007669"/>
    <property type="project" value="TreeGrafter"/>
</dbReference>
<feature type="transmembrane region" description="Helical" evidence="2">
    <location>
        <begin position="320"/>
        <end position="343"/>
    </location>
</feature>
<dbReference type="AlphaFoldDB" id="A0A672QH23"/>
<organism evidence="4 5">
    <name type="scientific">Sinocyclocheilus grahami</name>
    <name type="common">Dianchi golden-line fish</name>
    <name type="synonym">Barbus grahami</name>
    <dbReference type="NCBI Taxonomy" id="75366"/>
    <lineage>
        <taxon>Eukaryota</taxon>
        <taxon>Metazoa</taxon>
        <taxon>Chordata</taxon>
        <taxon>Craniata</taxon>
        <taxon>Vertebrata</taxon>
        <taxon>Euteleostomi</taxon>
        <taxon>Actinopterygii</taxon>
        <taxon>Neopterygii</taxon>
        <taxon>Teleostei</taxon>
        <taxon>Ostariophysi</taxon>
        <taxon>Cypriniformes</taxon>
        <taxon>Cyprinidae</taxon>
        <taxon>Cyprininae</taxon>
        <taxon>Sinocyclocheilus</taxon>
    </lineage>
</organism>
<evidence type="ECO:0000256" key="1">
    <source>
        <dbReference type="SAM" id="MobiDB-lite"/>
    </source>
</evidence>
<keyword evidence="2" id="KW-0812">Transmembrane</keyword>
<dbReference type="PANTHER" id="PTHR11106:SF104">
    <property type="entry name" value="ADP-RIBOSE GLYCOHYDROLASE MACROD2"/>
    <property type="match status" value="1"/>
</dbReference>
<dbReference type="PROSITE" id="PS51154">
    <property type="entry name" value="MACRO"/>
    <property type="match status" value="1"/>
</dbReference>
<feature type="region of interest" description="Disordered" evidence="1">
    <location>
        <begin position="247"/>
        <end position="276"/>
    </location>
</feature>
<sequence length="352" mass="39661">QDKRHSFYTNQQSRKKNSTNVSVVTSVLYFSLSVDGCIHRAAGHLLYDECHSLNGCETGKAKITCGYDLPAKYVIHTVGPIARGNVGQFQRDDLESCYKYSLKLMKDNTLRSVVTESFSFLSTGFPNEPAAEIALKTVCDWILSNQDEIDRVIFCVFLETDYEIYKRKMSDFFSPGTVSSYWNLTSFYLLVVTPTQLKACYLGEEKGGSPEKKMQTGQPDESFIPFTLPSSLVFSVSLRNMCLDDVKAQDKSSQEPDATPPDTRPNSEGKSNKSIRAVNKTEKHTYAVLIFSKCPRLCHCPSHSAKSSQLFLPRMLYPQFLHFLSLSFTFSLLIWNCGVTLIFQSKRVGMPP</sequence>
<dbReference type="InterPro" id="IPR043472">
    <property type="entry name" value="Macro_dom-like"/>
</dbReference>
<protein>
    <submittedName>
        <fullName evidence="4">Mono-ADP ribosylhydrolase 2</fullName>
    </submittedName>
</protein>
<accession>A0A672QH23</accession>
<dbReference type="GO" id="GO:0006974">
    <property type="term" value="P:DNA damage response"/>
    <property type="evidence" value="ECO:0007669"/>
    <property type="project" value="TreeGrafter"/>
</dbReference>
<dbReference type="InParanoid" id="A0A672QH23"/>
<dbReference type="SMART" id="SM00506">
    <property type="entry name" value="A1pp"/>
    <property type="match status" value="1"/>
</dbReference>
<name>A0A672QH23_SINGR</name>
<dbReference type="Gene3D" id="3.40.220.10">
    <property type="entry name" value="Leucine Aminopeptidase, subunit E, domain 1"/>
    <property type="match status" value="1"/>
</dbReference>
<feature type="domain" description="Macro" evidence="3">
    <location>
        <begin position="1"/>
        <end position="173"/>
    </location>
</feature>
<evidence type="ECO:0000313" key="5">
    <source>
        <dbReference type="Proteomes" id="UP000472262"/>
    </source>
</evidence>
<evidence type="ECO:0000259" key="3">
    <source>
        <dbReference type="PROSITE" id="PS51154"/>
    </source>
</evidence>
<dbReference type="GO" id="GO:0042278">
    <property type="term" value="P:purine nucleoside metabolic process"/>
    <property type="evidence" value="ECO:0007669"/>
    <property type="project" value="TreeGrafter"/>
</dbReference>
<evidence type="ECO:0000313" key="4">
    <source>
        <dbReference type="Ensembl" id="ENSSGRP00000075266.1"/>
    </source>
</evidence>
<reference evidence="4" key="2">
    <citation type="submission" date="2025-09" db="UniProtKB">
        <authorList>
            <consortium name="Ensembl"/>
        </authorList>
    </citation>
    <scope>IDENTIFICATION</scope>
</reference>
<dbReference type="GO" id="GO:0140291">
    <property type="term" value="P:peptidyl-glutamate ADP-deribosylation"/>
    <property type="evidence" value="ECO:0007669"/>
    <property type="project" value="TreeGrafter"/>
</dbReference>
<dbReference type="Pfam" id="PF01661">
    <property type="entry name" value="Macro"/>
    <property type="match status" value="1"/>
</dbReference>
<keyword evidence="2" id="KW-0472">Membrane</keyword>
<evidence type="ECO:0000256" key="2">
    <source>
        <dbReference type="SAM" id="Phobius"/>
    </source>
</evidence>
<dbReference type="InterPro" id="IPR002589">
    <property type="entry name" value="Macro_dom"/>
</dbReference>